<dbReference type="PANTHER" id="PTHR43757:SF2">
    <property type="entry name" value="AMINOMETHYLTRANSFERASE, MITOCHONDRIAL"/>
    <property type="match status" value="1"/>
</dbReference>
<evidence type="ECO:0000259" key="3">
    <source>
        <dbReference type="Pfam" id="PF01266"/>
    </source>
</evidence>
<dbReference type="InterPro" id="IPR006222">
    <property type="entry name" value="GCVT_N"/>
</dbReference>
<dbReference type="InterPro" id="IPR036188">
    <property type="entry name" value="FAD/NAD-bd_sf"/>
</dbReference>
<feature type="domain" description="FAD dependent oxidoreductase" evidence="3">
    <location>
        <begin position="11"/>
        <end position="366"/>
    </location>
</feature>
<dbReference type="InterPro" id="IPR027266">
    <property type="entry name" value="TrmE/GcvT-like"/>
</dbReference>
<dbReference type="InterPro" id="IPR032503">
    <property type="entry name" value="FAO_M"/>
</dbReference>
<dbReference type="Pfam" id="PF01266">
    <property type="entry name" value="DAO"/>
    <property type="match status" value="1"/>
</dbReference>
<dbReference type="InterPro" id="IPR013977">
    <property type="entry name" value="GcvT_C"/>
</dbReference>
<dbReference type="Pfam" id="PF01571">
    <property type="entry name" value="GCV_T"/>
    <property type="match status" value="1"/>
</dbReference>
<dbReference type="Gene3D" id="3.50.50.60">
    <property type="entry name" value="FAD/NAD(P)-binding domain"/>
    <property type="match status" value="1"/>
</dbReference>
<dbReference type="Pfam" id="PF08669">
    <property type="entry name" value="GCV_T_C"/>
    <property type="match status" value="1"/>
</dbReference>
<dbReference type="Pfam" id="PF16350">
    <property type="entry name" value="FAO_M"/>
    <property type="match status" value="1"/>
</dbReference>
<dbReference type="Gene3D" id="3.30.70.1400">
    <property type="entry name" value="Aminomethyltransferase beta-barrel domains"/>
    <property type="match status" value="1"/>
</dbReference>
<organism evidence="7 8">
    <name type="scientific">Caballeronia cordobensis</name>
    <name type="common">Burkholderia cordobensis</name>
    <dbReference type="NCBI Taxonomy" id="1353886"/>
    <lineage>
        <taxon>Bacteria</taxon>
        <taxon>Pseudomonadati</taxon>
        <taxon>Pseudomonadota</taxon>
        <taxon>Betaproteobacteria</taxon>
        <taxon>Burkholderiales</taxon>
        <taxon>Burkholderiaceae</taxon>
        <taxon>Caballeronia</taxon>
    </lineage>
</organism>
<protein>
    <submittedName>
        <fullName evidence="7">Sarcosine oxidase alpha subunit</fullName>
    </submittedName>
</protein>
<evidence type="ECO:0000259" key="5">
    <source>
        <dbReference type="Pfam" id="PF08669"/>
    </source>
</evidence>
<dbReference type="InterPro" id="IPR028896">
    <property type="entry name" value="GcvT/YgfZ/DmdA"/>
</dbReference>
<evidence type="ECO:0000313" key="7">
    <source>
        <dbReference type="EMBL" id="SAL39665.1"/>
    </source>
</evidence>
<name>A0A158H5V7_CABCO</name>
<dbReference type="InterPro" id="IPR006076">
    <property type="entry name" value="FAD-dep_OxRdtase"/>
</dbReference>
<evidence type="ECO:0000256" key="1">
    <source>
        <dbReference type="ARBA" id="ARBA00008609"/>
    </source>
</evidence>
<evidence type="ECO:0000256" key="2">
    <source>
        <dbReference type="ARBA" id="ARBA00023002"/>
    </source>
</evidence>
<evidence type="ECO:0000259" key="6">
    <source>
        <dbReference type="Pfam" id="PF16350"/>
    </source>
</evidence>
<comment type="similarity">
    <text evidence="1">Belongs to the GcvT family.</text>
</comment>
<accession>A0A158H5V7</accession>
<keyword evidence="8" id="KW-1185">Reference proteome</keyword>
<dbReference type="AlphaFoldDB" id="A0A158H5V7"/>
<dbReference type="SUPFAM" id="SSF51905">
    <property type="entry name" value="FAD/NAD(P)-binding domain"/>
    <property type="match status" value="1"/>
</dbReference>
<sequence length="816" mass="89902">MADRLPAQAEVVIVGGGIVGCSIAYHLTKLGITDVVLLERRQLTCGTTWHAAGLIGQLRSSRQLTELAKYTSELLYELERETGQATGFKQNGSVSVALNQERFEELKRGASMAKNFGLDVQVIGRDDITRLWPLLDLDGVVGGVFLPKDGQANPTDITQAFAKGARMRGAKIVENLKVEKLLVENGRAVGVRTEEGVLKARTVVLAAGMWSRELAAAAGVSIPLHAAEHFYIVTEAVDGLPNNLPVLRVPDECAYYKEDAGKLLVGAFEPVAKPWGMSGIPEDFCFDALPDDFDHFEPILLDAARRVPVLERTGIKTFFNGPESFTPDDRYLLGETAEVRDLFVACGFNSIGIQSSGGAGKALAQWIRDRHPPADLSDVDVRRMHPFQGTKAYLRDRTTETLGLLYAMHWPFRQVETARGARRSPLHDRLVAAGAVMGEVAGWERANWYAPPRSDAKYAYSWGRQNWFDRCADECRAVRDEVALFDQTSFAKFMVQGPDATRALNWLSTSNVDVPVGKMVYTQWLNARGGIEADLTITRTGPQAYMVVTAGATQTRDFSWLERNLPADARCIATDVTSSYAVLGVMGPQSRALLEKLSGEDLSDARFPFATSREIEIGYARVRASRITFVGELGWELYVPMEFAVHVYDRLMDEGAPFGLRLAGYHAMNSCRTEKGYRHWGHDIGIADNPLDAGLGFCVAWEKAGGFIGLDALREARTRTPPTRRMVQFRLADPSKLLYHEEPIWCGGEIVGSITSGMFGHRLGASLGMGYVTHDAGVTAQWLAENAFEIEVAWERVPAQASLAPFYDPENARIKS</sequence>
<dbReference type="PANTHER" id="PTHR43757">
    <property type="entry name" value="AMINOMETHYLTRANSFERASE"/>
    <property type="match status" value="1"/>
</dbReference>
<dbReference type="RefSeq" id="WP_053568983.1">
    <property type="nucleotide sequence ID" value="NZ_FCNY02000007.1"/>
</dbReference>
<dbReference type="Proteomes" id="UP000054740">
    <property type="component" value="Unassembled WGS sequence"/>
</dbReference>
<feature type="domain" description="Aminomethyltransferase C-terminal" evidence="5">
    <location>
        <begin position="724"/>
        <end position="808"/>
    </location>
</feature>
<feature type="domain" description="FAD dependent oxidoreductase central" evidence="6">
    <location>
        <begin position="371"/>
        <end position="424"/>
    </location>
</feature>
<dbReference type="Gene3D" id="2.40.30.110">
    <property type="entry name" value="Aminomethyltransferase beta-barrel domains"/>
    <property type="match status" value="1"/>
</dbReference>
<reference evidence="8" key="1">
    <citation type="submission" date="2016-01" db="EMBL/GenBank/DDBJ databases">
        <authorList>
            <person name="Peeters C."/>
        </authorList>
    </citation>
    <scope>NUCLEOTIDE SEQUENCE [LARGE SCALE GENOMIC DNA]</scope>
</reference>
<evidence type="ECO:0000259" key="4">
    <source>
        <dbReference type="Pfam" id="PF01571"/>
    </source>
</evidence>
<dbReference type="SUPFAM" id="SSF103025">
    <property type="entry name" value="Folate-binding domain"/>
    <property type="match status" value="1"/>
</dbReference>
<feature type="domain" description="GCVT N-terminal" evidence="4">
    <location>
        <begin position="426"/>
        <end position="703"/>
    </location>
</feature>
<dbReference type="GO" id="GO:0016491">
    <property type="term" value="F:oxidoreductase activity"/>
    <property type="evidence" value="ECO:0007669"/>
    <property type="project" value="UniProtKB-KW"/>
</dbReference>
<proteinExistence type="inferred from homology"/>
<gene>
    <name evidence="7" type="ORF">AWB70_02934</name>
</gene>
<dbReference type="InterPro" id="IPR029043">
    <property type="entry name" value="GcvT/YgfZ_C"/>
</dbReference>
<evidence type="ECO:0000313" key="8">
    <source>
        <dbReference type="Proteomes" id="UP000054740"/>
    </source>
</evidence>
<dbReference type="Gene3D" id="3.30.1360.120">
    <property type="entry name" value="Probable tRNA modification gtpase trme, domain 1"/>
    <property type="match status" value="1"/>
</dbReference>
<dbReference type="PROSITE" id="PS51257">
    <property type="entry name" value="PROKAR_LIPOPROTEIN"/>
    <property type="match status" value="1"/>
</dbReference>
<dbReference type="Gene3D" id="3.30.9.10">
    <property type="entry name" value="D-Amino Acid Oxidase, subunit A, domain 2"/>
    <property type="match status" value="1"/>
</dbReference>
<keyword evidence="2" id="KW-0560">Oxidoreductase</keyword>
<dbReference type="EMBL" id="FCNY02000007">
    <property type="protein sequence ID" value="SAL39665.1"/>
    <property type="molecule type" value="Genomic_DNA"/>
</dbReference>
<dbReference type="SUPFAM" id="SSF101790">
    <property type="entry name" value="Aminomethyltransferase beta-barrel domain"/>
    <property type="match status" value="1"/>
</dbReference>
<dbReference type="SUPFAM" id="SSF54373">
    <property type="entry name" value="FAD-linked reductases, C-terminal domain"/>
    <property type="match status" value="1"/>
</dbReference>